<dbReference type="RefSeq" id="WP_104985728.1">
    <property type="nucleotide sequence ID" value="NZ_CP012673.1"/>
</dbReference>
<name>A0A2L0F858_SORCE</name>
<dbReference type="InterPro" id="IPR043737">
    <property type="entry name" value="DUF5682"/>
</dbReference>
<dbReference type="AlphaFoldDB" id="A0A2L0F858"/>
<accession>A0A2L0F858</accession>
<feature type="region of interest" description="Disordered" evidence="2">
    <location>
        <begin position="118"/>
        <end position="169"/>
    </location>
</feature>
<organism evidence="3 4">
    <name type="scientific">Sorangium cellulosum</name>
    <name type="common">Polyangium cellulosum</name>
    <dbReference type="NCBI Taxonomy" id="56"/>
    <lineage>
        <taxon>Bacteria</taxon>
        <taxon>Pseudomonadati</taxon>
        <taxon>Myxococcota</taxon>
        <taxon>Polyangia</taxon>
        <taxon>Polyangiales</taxon>
        <taxon>Polyangiaceae</taxon>
        <taxon>Sorangium</taxon>
    </lineage>
</organism>
<dbReference type="EMBL" id="CP012673">
    <property type="protein sequence ID" value="AUX47766.1"/>
    <property type="molecule type" value="Genomic_DNA"/>
</dbReference>
<proteinExistence type="predicted"/>
<reference evidence="3 4" key="1">
    <citation type="submission" date="2015-09" db="EMBL/GenBank/DDBJ databases">
        <title>Sorangium comparison.</title>
        <authorList>
            <person name="Zaburannyi N."/>
            <person name="Bunk B."/>
            <person name="Overmann J."/>
            <person name="Mueller R."/>
        </authorList>
    </citation>
    <scope>NUCLEOTIDE SEQUENCE [LARGE SCALE GENOMIC DNA]</scope>
    <source>
        <strain evidence="3 4">So ce26</strain>
    </source>
</reference>
<feature type="compositionally biased region" description="Basic and acidic residues" evidence="2">
    <location>
        <begin position="126"/>
        <end position="140"/>
    </location>
</feature>
<evidence type="ECO:0000256" key="1">
    <source>
        <dbReference type="SAM" id="Coils"/>
    </source>
</evidence>
<evidence type="ECO:0000256" key="2">
    <source>
        <dbReference type="SAM" id="MobiDB-lite"/>
    </source>
</evidence>
<evidence type="ECO:0000313" key="3">
    <source>
        <dbReference type="EMBL" id="AUX47766.1"/>
    </source>
</evidence>
<feature type="coiled-coil region" evidence="1">
    <location>
        <begin position="782"/>
        <end position="809"/>
    </location>
</feature>
<protein>
    <submittedName>
        <fullName evidence="3">Uncharacterized protein</fullName>
    </submittedName>
</protein>
<gene>
    <name evidence="3" type="ORF">SOCE26_092900</name>
</gene>
<sequence>MDLDRLAAVHLFPVRHHSPRSSAALRAYLDEVRPKVIFVEGPSDATPLLEALVDPKTVPPVAILGYRTDGTPASSLWPFAAYSPEYVAVKWAFEHGARVELIDVPVGVALAPFEGALVGHDDAEDPGGHEREGDAGRGDEDREGDEREGDAGDEDDEDGAPASAEGEPESLYEACARARGFRSFEEFWEASFEAPRYDPRSFREALLAYADLARAEGDRLVHRARDAYMARCLLERMGPDLAPREVAAVLGAAHAAAFAARDVDPALEARLPAPVPCAATLVPFSFPRLSEQLGYGAGNRAPQYYQRAHDAGGDFRRATLEVLIDFTEHLRLRGFMASLADTIEAFRLAVALAEHRGKAEPGLDEVREATIATMCRGDATHVDGFLWPAVIGRNVGRVGGRIGKNSLQEEFWREVRERRLPATDAPESFRLSLTNEVEVGTSVLLHRLRIAKIPYAAYAGVRRAGGARGASRLRGQAAQQAAAVDMLRELQETWEAQWTPATDVALVEKIVLGETLEQVATRLLEEDLGACHTTGEAADVLLNGVLASSARVVAAALRACDELAAGDTDLPSLARACRAFAGLASFGSSRSLSSLGDGVLAPMLEKTFARAVLRVHAGCTGSDEAVAGAKEALRTLHDVALSQPIVDRRAWYDAARGLVDSEAVNPSASGMACGLLYLAQEIDDAEVARIVGLRLGSAVPPEAAAAFLAGFFEVNALVLVKSRPVVEALDVFLGGIAPERFKDTLPILRRAFAELGATERRYLLENVLAARKLGEKARAAQAVLLEKDREKLKEMSEELSQAMDDLDELL</sequence>
<dbReference type="Pfam" id="PF18934">
    <property type="entry name" value="DUF5682"/>
    <property type="match status" value="1"/>
</dbReference>
<dbReference type="OrthoDB" id="9768066at2"/>
<feature type="compositionally biased region" description="Acidic residues" evidence="2">
    <location>
        <begin position="141"/>
        <end position="159"/>
    </location>
</feature>
<dbReference type="Proteomes" id="UP000238348">
    <property type="component" value="Chromosome"/>
</dbReference>
<keyword evidence="1" id="KW-0175">Coiled coil</keyword>
<evidence type="ECO:0000313" key="4">
    <source>
        <dbReference type="Proteomes" id="UP000238348"/>
    </source>
</evidence>